<proteinExistence type="predicted"/>
<gene>
    <name evidence="2" type="ORF">A3H63_01085</name>
</gene>
<keyword evidence="1" id="KW-1133">Transmembrane helix</keyword>
<dbReference type="Proteomes" id="UP000176284">
    <property type="component" value="Unassembled WGS sequence"/>
</dbReference>
<name>A0A1G1ZSM0_9BACT</name>
<feature type="transmembrane region" description="Helical" evidence="1">
    <location>
        <begin position="104"/>
        <end position="122"/>
    </location>
</feature>
<dbReference type="Gene3D" id="1.10.260.40">
    <property type="entry name" value="lambda repressor-like DNA-binding domains"/>
    <property type="match status" value="1"/>
</dbReference>
<accession>A0A1G1ZSM0</accession>
<evidence type="ECO:0000313" key="2">
    <source>
        <dbReference type="EMBL" id="OGY67471.1"/>
    </source>
</evidence>
<keyword evidence="1" id="KW-0472">Membrane</keyword>
<evidence type="ECO:0000256" key="1">
    <source>
        <dbReference type="SAM" id="Phobius"/>
    </source>
</evidence>
<sequence>MEPHKDLKTLLDEALELKNVSHDKLAQATGIPERYIWALHNMEIDKLPAAPYVRGYIKKISEILHLNHDELWELYKKALEHKQSGVYDTLPINRFAIKRLSKKIIIGGVIGAAVLIYILINISRLTGLPKLIVTNPAFDISTTSENIIRLTGYLEQRDKLLVNEEEIFIASDGTFNKEYDLQPGLNTIEFKAQRFLGREVTEIKQVMYQPGEEIIMPNNKTIN</sequence>
<evidence type="ECO:0000313" key="3">
    <source>
        <dbReference type="Proteomes" id="UP000176284"/>
    </source>
</evidence>
<dbReference type="Pfam" id="PF13413">
    <property type="entry name" value="HTH_25"/>
    <property type="match status" value="1"/>
</dbReference>
<dbReference type="AlphaFoldDB" id="A0A1G1ZSM0"/>
<dbReference type="InterPro" id="IPR010982">
    <property type="entry name" value="Lambda_DNA-bd_dom_sf"/>
</dbReference>
<dbReference type="STRING" id="1798410.A3H63_01085"/>
<dbReference type="GO" id="GO:0003677">
    <property type="term" value="F:DNA binding"/>
    <property type="evidence" value="ECO:0007669"/>
    <property type="project" value="InterPro"/>
</dbReference>
<evidence type="ECO:0008006" key="4">
    <source>
        <dbReference type="Google" id="ProtNLM"/>
    </source>
</evidence>
<organism evidence="2 3">
    <name type="scientific">Candidatus Harrisonbacteria bacterium RIFCSPLOWO2_02_FULL_45_10c</name>
    <dbReference type="NCBI Taxonomy" id="1798410"/>
    <lineage>
        <taxon>Bacteria</taxon>
        <taxon>Candidatus Harrisoniibacteriota</taxon>
    </lineage>
</organism>
<protein>
    <recommendedName>
        <fullName evidence="4">HTH cro/C1-type domain-containing protein</fullName>
    </recommendedName>
</protein>
<dbReference type="Pfam" id="PF09136">
    <property type="entry name" value="Glucodextran_B"/>
    <property type="match status" value="1"/>
</dbReference>
<comment type="caution">
    <text evidence="2">The sequence shown here is derived from an EMBL/GenBank/DDBJ whole genome shotgun (WGS) entry which is preliminary data.</text>
</comment>
<dbReference type="InterPro" id="IPR013783">
    <property type="entry name" value="Ig-like_fold"/>
</dbReference>
<keyword evidence="1" id="KW-0812">Transmembrane</keyword>
<reference evidence="2 3" key="1">
    <citation type="journal article" date="2016" name="Nat. Commun.">
        <title>Thousands of microbial genomes shed light on interconnected biogeochemical processes in an aquifer system.</title>
        <authorList>
            <person name="Anantharaman K."/>
            <person name="Brown C.T."/>
            <person name="Hug L.A."/>
            <person name="Sharon I."/>
            <person name="Castelle C.J."/>
            <person name="Probst A.J."/>
            <person name="Thomas B.C."/>
            <person name="Singh A."/>
            <person name="Wilkins M.J."/>
            <person name="Karaoz U."/>
            <person name="Brodie E.L."/>
            <person name="Williams K.H."/>
            <person name="Hubbard S.S."/>
            <person name="Banfield J.F."/>
        </authorList>
    </citation>
    <scope>NUCLEOTIDE SEQUENCE [LARGE SCALE GENOMIC DNA]</scope>
</reference>
<dbReference type="EMBL" id="MHJM01000023">
    <property type="protein sequence ID" value="OGY67471.1"/>
    <property type="molecule type" value="Genomic_DNA"/>
</dbReference>
<dbReference type="Gene3D" id="2.60.40.10">
    <property type="entry name" value="Immunoglobulins"/>
    <property type="match status" value="1"/>
</dbReference>